<gene>
    <name evidence="5" type="primary">105261616</name>
</gene>
<dbReference type="AlphaFoldDB" id="A0A1I8NJZ0"/>
<sequence length="113" mass="12967">MKTKVFIFILVPSFLTFTGVFSAIDEICIAYDDQVLLRGETHQPANRCELLECTERGMAKKSCPIPFGHNSCVFMRADFTKPFPDCCLRIECPKDKPPRFISRNKLYDLLKIS</sequence>
<evidence type="ECO:0000259" key="4">
    <source>
        <dbReference type="SMART" id="SM01318"/>
    </source>
</evidence>
<name>A0A1I8NJZ0_MUSDO</name>
<comment type="subcellular location">
    <subcellularLocation>
        <location evidence="1">Secreted</location>
    </subcellularLocation>
</comment>
<reference evidence="5" key="1">
    <citation type="submission" date="2020-05" db="UniProtKB">
        <authorList>
            <consortium name="EnsemblMetazoa"/>
        </authorList>
    </citation>
    <scope>IDENTIFICATION</scope>
    <source>
        <strain evidence="5">Aabys</strain>
    </source>
</reference>
<dbReference type="EnsemblMetazoa" id="MDOA016390-RA">
    <property type="protein sequence ID" value="MDOA016390-PA"/>
    <property type="gene ID" value="MDOA016390"/>
</dbReference>
<evidence type="ECO:0000256" key="2">
    <source>
        <dbReference type="ARBA" id="ARBA00022525"/>
    </source>
</evidence>
<evidence type="ECO:0000256" key="3">
    <source>
        <dbReference type="SAM" id="SignalP"/>
    </source>
</evidence>
<dbReference type="InterPro" id="IPR029277">
    <property type="entry name" value="SVWC_dom"/>
</dbReference>
<keyword evidence="3" id="KW-0732">Signal</keyword>
<dbReference type="Pfam" id="PF15430">
    <property type="entry name" value="SVWC"/>
    <property type="match status" value="1"/>
</dbReference>
<protein>
    <recommendedName>
        <fullName evidence="4">Single domain-containing protein</fullName>
    </recommendedName>
</protein>
<feature type="domain" description="Single" evidence="4">
    <location>
        <begin position="28"/>
        <end position="92"/>
    </location>
</feature>
<keyword evidence="2" id="KW-0964">Secreted</keyword>
<organism evidence="5">
    <name type="scientific">Musca domestica</name>
    <name type="common">House fly</name>
    <dbReference type="NCBI Taxonomy" id="7370"/>
    <lineage>
        <taxon>Eukaryota</taxon>
        <taxon>Metazoa</taxon>
        <taxon>Ecdysozoa</taxon>
        <taxon>Arthropoda</taxon>
        <taxon>Hexapoda</taxon>
        <taxon>Insecta</taxon>
        <taxon>Pterygota</taxon>
        <taxon>Neoptera</taxon>
        <taxon>Endopterygota</taxon>
        <taxon>Diptera</taxon>
        <taxon>Brachycera</taxon>
        <taxon>Muscomorpha</taxon>
        <taxon>Muscoidea</taxon>
        <taxon>Muscidae</taxon>
        <taxon>Musca</taxon>
    </lineage>
</organism>
<feature type="signal peptide" evidence="3">
    <location>
        <begin position="1"/>
        <end position="22"/>
    </location>
</feature>
<evidence type="ECO:0000313" key="5">
    <source>
        <dbReference type="EnsemblMetazoa" id="MDOA016390-PA"/>
    </source>
</evidence>
<dbReference type="SMART" id="SM01318">
    <property type="entry name" value="SVWC"/>
    <property type="match status" value="1"/>
</dbReference>
<evidence type="ECO:0000256" key="1">
    <source>
        <dbReference type="ARBA" id="ARBA00004613"/>
    </source>
</evidence>
<dbReference type="GO" id="GO:0005576">
    <property type="term" value="C:extracellular region"/>
    <property type="evidence" value="ECO:0007669"/>
    <property type="project" value="UniProtKB-SubCell"/>
</dbReference>
<feature type="chain" id="PRO_5044561787" description="Single domain-containing protein" evidence="3">
    <location>
        <begin position="23"/>
        <end position="113"/>
    </location>
</feature>
<accession>A0A1I8NJZ0</accession>
<proteinExistence type="predicted"/>
<dbReference type="VEuPathDB" id="VectorBase:MDOA016390"/>